<organism evidence="5 6">
    <name type="scientific">Spectribacter acetivorans</name>
    <dbReference type="NCBI Taxonomy" id="3075603"/>
    <lineage>
        <taxon>Bacteria</taxon>
        <taxon>Pseudomonadati</taxon>
        <taxon>Pseudomonadota</taxon>
        <taxon>Gammaproteobacteria</taxon>
        <taxon>Salinisphaerales</taxon>
        <taxon>Salinisphaeraceae</taxon>
        <taxon>Spectribacter</taxon>
    </lineage>
</organism>
<comment type="caution">
    <text evidence="2">Lacks conserved residue(s) required for the propagation of feature annotation.</text>
</comment>
<evidence type="ECO:0000313" key="5">
    <source>
        <dbReference type="EMBL" id="MDT0618545.1"/>
    </source>
</evidence>
<dbReference type="CDD" id="cd04496">
    <property type="entry name" value="SSB_OBF"/>
    <property type="match status" value="1"/>
</dbReference>
<dbReference type="EMBL" id="JAVRHY010000006">
    <property type="protein sequence ID" value="MDT0618545.1"/>
    <property type="molecule type" value="Genomic_DNA"/>
</dbReference>
<evidence type="ECO:0000256" key="4">
    <source>
        <dbReference type="SAM" id="MobiDB-lite"/>
    </source>
</evidence>
<dbReference type="Gene3D" id="2.40.50.140">
    <property type="entry name" value="Nucleic acid-binding proteins"/>
    <property type="match status" value="1"/>
</dbReference>
<comment type="subunit">
    <text evidence="2">Homotetramer.</text>
</comment>
<reference evidence="5 6" key="1">
    <citation type="submission" date="2023-09" db="EMBL/GenBank/DDBJ databases">
        <authorList>
            <person name="Rey-Velasco X."/>
        </authorList>
    </citation>
    <scope>NUCLEOTIDE SEQUENCE [LARGE SCALE GENOMIC DNA]</scope>
    <source>
        <strain evidence="5 6">P385</strain>
    </source>
</reference>
<evidence type="ECO:0000256" key="1">
    <source>
        <dbReference type="ARBA" id="ARBA00023125"/>
    </source>
</evidence>
<dbReference type="InterPro" id="IPR011344">
    <property type="entry name" value="ssDNA-bd"/>
</dbReference>
<dbReference type="SUPFAM" id="SSF50249">
    <property type="entry name" value="Nucleic acid-binding proteins"/>
    <property type="match status" value="1"/>
</dbReference>
<dbReference type="InterPro" id="IPR012340">
    <property type="entry name" value="NA-bd_OB-fold"/>
</dbReference>
<evidence type="ECO:0000313" key="6">
    <source>
        <dbReference type="Proteomes" id="UP001259982"/>
    </source>
</evidence>
<dbReference type="PROSITE" id="PS50935">
    <property type="entry name" value="SSB"/>
    <property type="match status" value="1"/>
</dbReference>
<dbReference type="Pfam" id="PF00436">
    <property type="entry name" value="SSB"/>
    <property type="match status" value="1"/>
</dbReference>
<sequence>MARGINKVILIGNVGADPKINATQGGSSVANVRLATSESWKDKQSGQTQERTEWHNLVFFGRVADVIRDYVMKGSKIYVEGRLQTRKWQDQGGADRYSTEVVCNEMQILSGGRQNQNQGQSTQGQPQQQQPQQANGNQPAYNQGPPINPNDQGMDMPYEFG</sequence>
<name>A0ABU3B943_9GAMM</name>
<keyword evidence="1 2" id="KW-0238">DNA-binding</keyword>
<dbReference type="PIRSF" id="PIRSF002070">
    <property type="entry name" value="SSB"/>
    <property type="match status" value="1"/>
</dbReference>
<protein>
    <recommendedName>
        <fullName evidence="2 3">Single-stranded DNA-binding protein</fullName>
        <shortName evidence="2">SSB</shortName>
    </recommendedName>
</protein>
<gene>
    <name evidence="5" type="primary">ssb</name>
    <name evidence="5" type="ORF">RM531_08645</name>
</gene>
<dbReference type="GO" id="GO:0003677">
    <property type="term" value="F:DNA binding"/>
    <property type="evidence" value="ECO:0007669"/>
    <property type="project" value="UniProtKB-KW"/>
</dbReference>
<evidence type="ECO:0000256" key="3">
    <source>
        <dbReference type="PIRNR" id="PIRNR002070"/>
    </source>
</evidence>
<keyword evidence="6" id="KW-1185">Reference proteome</keyword>
<dbReference type="HAMAP" id="MF_00984">
    <property type="entry name" value="SSB"/>
    <property type="match status" value="1"/>
</dbReference>
<comment type="caution">
    <text evidence="5">The sequence shown here is derived from an EMBL/GenBank/DDBJ whole genome shotgun (WGS) entry which is preliminary data.</text>
</comment>
<proteinExistence type="inferred from homology"/>
<accession>A0ABU3B943</accession>
<dbReference type="RefSeq" id="WP_311658679.1">
    <property type="nucleotide sequence ID" value="NZ_JAVRHY010000006.1"/>
</dbReference>
<evidence type="ECO:0000256" key="2">
    <source>
        <dbReference type="HAMAP-Rule" id="MF_00984"/>
    </source>
</evidence>
<dbReference type="InterPro" id="IPR000424">
    <property type="entry name" value="Primosome_PriB/ssb"/>
</dbReference>
<feature type="compositionally biased region" description="Low complexity" evidence="4">
    <location>
        <begin position="112"/>
        <end position="144"/>
    </location>
</feature>
<dbReference type="NCBIfam" id="TIGR00621">
    <property type="entry name" value="ssb"/>
    <property type="match status" value="1"/>
</dbReference>
<feature type="region of interest" description="Disordered" evidence="4">
    <location>
        <begin position="112"/>
        <end position="161"/>
    </location>
</feature>
<dbReference type="PANTHER" id="PTHR10302">
    <property type="entry name" value="SINGLE-STRANDED DNA-BINDING PROTEIN"/>
    <property type="match status" value="1"/>
</dbReference>
<dbReference type="PANTHER" id="PTHR10302:SF27">
    <property type="entry name" value="SINGLE-STRANDED DNA-BINDING PROTEIN"/>
    <property type="match status" value="1"/>
</dbReference>
<dbReference type="Proteomes" id="UP001259982">
    <property type="component" value="Unassembled WGS sequence"/>
</dbReference>